<keyword evidence="2 7" id="KW-0489">Methyltransferase</keyword>
<accession>A0A8J7CZ99</accession>
<keyword evidence="4" id="KW-0949">S-adenosyl-L-methionine</keyword>
<gene>
    <name evidence="7" type="ORF">ICN82_04985</name>
</gene>
<evidence type="ECO:0000256" key="3">
    <source>
        <dbReference type="ARBA" id="ARBA00022679"/>
    </source>
</evidence>
<evidence type="ECO:0000313" key="7">
    <source>
        <dbReference type="EMBL" id="MBE3637558.1"/>
    </source>
</evidence>
<evidence type="ECO:0000256" key="2">
    <source>
        <dbReference type="ARBA" id="ARBA00022603"/>
    </source>
</evidence>
<evidence type="ECO:0000256" key="6">
    <source>
        <dbReference type="PIRSR" id="PIRSR003085-1"/>
    </source>
</evidence>
<keyword evidence="3" id="KW-0808">Transferase</keyword>
<evidence type="ECO:0000256" key="4">
    <source>
        <dbReference type="ARBA" id="ARBA00022691"/>
    </source>
</evidence>
<dbReference type="Proteomes" id="UP000609121">
    <property type="component" value="Unassembled WGS sequence"/>
</dbReference>
<dbReference type="Gene3D" id="3.40.50.150">
    <property type="entry name" value="Vaccinia Virus protein VP39"/>
    <property type="match status" value="1"/>
</dbReference>
<dbReference type="CDD" id="cd02440">
    <property type="entry name" value="AdoMet_MTases"/>
    <property type="match status" value="1"/>
</dbReference>
<dbReference type="PANTHER" id="PTHR43667:SF2">
    <property type="entry name" value="FATTY ACID C-METHYL TRANSFERASE"/>
    <property type="match status" value="1"/>
</dbReference>
<proteinExistence type="inferred from homology"/>
<evidence type="ECO:0000256" key="5">
    <source>
        <dbReference type="ARBA" id="ARBA00023098"/>
    </source>
</evidence>
<dbReference type="PIRSF" id="PIRSF003085">
    <property type="entry name" value="CMAS"/>
    <property type="match status" value="1"/>
</dbReference>
<keyword evidence="5" id="KW-0443">Lipid metabolism</keyword>
<feature type="active site" evidence="6">
    <location>
        <position position="366"/>
    </location>
</feature>
<name>A0A8J7CZ99_9RHOB</name>
<dbReference type="RefSeq" id="WP_193180327.1">
    <property type="nucleotide sequence ID" value="NZ_JACVXA010000010.1"/>
</dbReference>
<organism evidence="7 8">
    <name type="scientific">Mangrovicoccus algicola</name>
    <dbReference type="NCBI Taxonomy" id="2771008"/>
    <lineage>
        <taxon>Bacteria</taxon>
        <taxon>Pseudomonadati</taxon>
        <taxon>Pseudomonadota</taxon>
        <taxon>Alphaproteobacteria</taxon>
        <taxon>Rhodobacterales</taxon>
        <taxon>Paracoccaceae</taxon>
        <taxon>Mangrovicoccus</taxon>
    </lineage>
</organism>
<sequence length="385" mass="43337">MLERQIETRLFRLLDKVRCGSLQVTAPDGRVRDFAGPLPGPAAAIAIRDWRAVPAMAARGDIGLTEAYRDGWVDTPDLTELLRFGLANEEALEGLIYGHPLQALALRALYLLNRNTRAGSRRNIAAHYDLGNAFYRLWLDETMTYSAALYGPGDDLRAAQHRKYDRILDGLEARSGRLLEIGCGWGGFAERALERGDFAPRGLTLSREQAAFARTRLGGGAEIALQDYRDERGRYDHVVSIEMFEAVGERFWPVYFGKLSEVLARKGRAMVQTITVGDRYFARYRRGGDMIRSFIFPGGMLPSPARFAEEAAKGGMRIEDSFAFGPDYARTLKDWLTAFETRLSDIRAQGFDEGFIRVWRFYLAACLAAFETGRCDVYQYRLAHA</sequence>
<keyword evidence="8" id="KW-1185">Reference proteome</keyword>
<dbReference type="InterPro" id="IPR029063">
    <property type="entry name" value="SAM-dependent_MTases_sf"/>
</dbReference>
<dbReference type="GO" id="GO:0008610">
    <property type="term" value="P:lipid biosynthetic process"/>
    <property type="evidence" value="ECO:0007669"/>
    <property type="project" value="InterPro"/>
</dbReference>
<evidence type="ECO:0000256" key="1">
    <source>
        <dbReference type="ARBA" id="ARBA00010815"/>
    </source>
</evidence>
<dbReference type="PANTHER" id="PTHR43667">
    <property type="entry name" value="CYCLOPROPANE-FATTY-ACYL-PHOSPHOLIPID SYNTHASE"/>
    <property type="match status" value="1"/>
</dbReference>
<dbReference type="GO" id="GO:0032259">
    <property type="term" value="P:methylation"/>
    <property type="evidence" value="ECO:0007669"/>
    <property type="project" value="UniProtKB-KW"/>
</dbReference>
<dbReference type="EMBL" id="JACVXA010000010">
    <property type="protein sequence ID" value="MBE3637558.1"/>
    <property type="molecule type" value="Genomic_DNA"/>
</dbReference>
<evidence type="ECO:0000313" key="8">
    <source>
        <dbReference type="Proteomes" id="UP000609121"/>
    </source>
</evidence>
<dbReference type="Pfam" id="PF02353">
    <property type="entry name" value="CMAS"/>
    <property type="match status" value="1"/>
</dbReference>
<dbReference type="AlphaFoldDB" id="A0A8J7CZ99"/>
<dbReference type="SUPFAM" id="SSF53335">
    <property type="entry name" value="S-adenosyl-L-methionine-dependent methyltransferases"/>
    <property type="match status" value="1"/>
</dbReference>
<comment type="similarity">
    <text evidence="1">Belongs to the CFA/CMAS family.</text>
</comment>
<comment type="caution">
    <text evidence="7">The sequence shown here is derived from an EMBL/GenBank/DDBJ whole genome shotgun (WGS) entry which is preliminary data.</text>
</comment>
<dbReference type="GO" id="GO:0008168">
    <property type="term" value="F:methyltransferase activity"/>
    <property type="evidence" value="ECO:0007669"/>
    <property type="project" value="UniProtKB-KW"/>
</dbReference>
<dbReference type="InterPro" id="IPR003333">
    <property type="entry name" value="CMAS"/>
</dbReference>
<reference evidence="7" key="1">
    <citation type="submission" date="2020-09" db="EMBL/GenBank/DDBJ databases">
        <title>A novel bacterium of genus Mangrovicoccus, isolated from South China Sea.</title>
        <authorList>
            <person name="Huang H."/>
            <person name="Mo K."/>
            <person name="Hu Y."/>
        </authorList>
    </citation>
    <scope>NUCLEOTIDE SEQUENCE</scope>
    <source>
        <strain evidence="7">HB182678</strain>
    </source>
</reference>
<protein>
    <submittedName>
        <fullName evidence="7">Class I SAM-dependent methyltransferase</fullName>
    </submittedName>
</protein>
<dbReference type="InterPro" id="IPR050723">
    <property type="entry name" value="CFA/CMAS"/>
</dbReference>